<dbReference type="Proteomes" id="UP000198519">
    <property type="component" value="Unassembled WGS sequence"/>
</dbReference>
<reference evidence="3" key="1">
    <citation type="submission" date="2016-10" db="EMBL/GenBank/DDBJ databases">
        <authorList>
            <person name="Varghese N."/>
            <person name="Submissions S."/>
        </authorList>
    </citation>
    <scope>NUCLEOTIDE SEQUENCE [LARGE SCALE GENOMIC DNA]</scope>
    <source>
        <strain evidence="3">CGMCC 1.7061</strain>
    </source>
</reference>
<keyword evidence="1" id="KW-0732">Signal</keyword>
<sequence length="208" mass="22750">MNRRQFLAGLGAGAVGVAMAPAAFAAGECSAPLVYPNGYAIRNCTVGIRSDVLRFVAARQKSSQWCWAACIQMMFRVYGYNLPQELLVEQTWGRLVDMPGYPDQILRALNRTYVDLSGRRFTAVGDAVTANVNTAINDLSGNSPLIVGALGHATVLTALSYTESNAGERQVTQATVRDPWPMSPSRRVLSPQEWYNINFAARIRCYPA</sequence>
<dbReference type="RefSeq" id="WP_092026559.1">
    <property type="nucleotide sequence ID" value="NZ_FOUE01000007.1"/>
</dbReference>
<feature type="chain" id="PRO_5011779376" description="Tat (Twin-arginine translocation) pathway signal sequence" evidence="1">
    <location>
        <begin position="26"/>
        <end position="208"/>
    </location>
</feature>
<evidence type="ECO:0000256" key="1">
    <source>
        <dbReference type="SAM" id="SignalP"/>
    </source>
</evidence>
<evidence type="ECO:0008006" key="4">
    <source>
        <dbReference type="Google" id="ProtNLM"/>
    </source>
</evidence>
<feature type="signal peptide" evidence="1">
    <location>
        <begin position="1"/>
        <end position="25"/>
    </location>
</feature>
<dbReference type="PROSITE" id="PS51318">
    <property type="entry name" value="TAT"/>
    <property type="match status" value="1"/>
</dbReference>
<keyword evidence="3" id="KW-1185">Reference proteome</keyword>
<protein>
    <recommendedName>
        <fullName evidence="4">Tat (Twin-arginine translocation) pathway signal sequence</fullName>
    </recommendedName>
</protein>
<dbReference type="EMBL" id="FOUE01000007">
    <property type="protein sequence ID" value="SFM76091.1"/>
    <property type="molecule type" value="Genomic_DNA"/>
</dbReference>
<accession>A0A1I4THG4</accession>
<dbReference type="OrthoDB" id="5148996at2"/>
<organism evidence="2 3">
    <name type="scientific">Marinobacter zhejiangensis</name>
    <dbReference type="NCBI Taxonomy" id="488535"/>
    <lineage>
        <taxon>Bacteria</taxon>
        <taxon>Pseudomonadati</taxon>
        <taxon>Pseudomonadota</taxon>
        <taxon>Gammaproteobacteria</taxon>
        <taxon>Pseudomonadales</taxon>
        <taxon>Marinobacteraceae</taxon>
        <taxon>Marinobacter</taxon>
    </lineage>
</organism>
<name>A0A1I4THG4_9GAMM</name>
<proteinExistence type="predicted"/>
<evidence type="ECO:0000313" key="2">
    <source>
        <dbReference type="EMBL" id="SFM76091.1"/>
    </source>
</evidence>
<evidence type="ECO:0000313" key="3">
    <source>
        <dbReference type="Proteomes" id="UP000198519"/>
    </source>
</evidence>
<gene>
    <name evidence="2" type="ORF">SAMN04487963_3628</name>
</gene>
<dbReference type="AlphaFoldDB" id="A0A1I4THG4"/>
<dbReference type="InterPro" id="IPR006311">
    <property type="entry name" value="TAT_signal"/>
</dbReference>